<keyword evidence="6" id="KW-0030">Aminoacyl-tRNA synthetase</keyword>
<keyword evidence="2" id="KW-0436">Ligase</keyword>
<feature type="region of interest" description="Disordered" evidence="7">
    <location>
        <begin position="729"/>
        <end position="770"/>
    </location>
</feature>
<dbReference type="GO" id="GO:0005524">
    <property type="term" value="F:ATP binding"/>
    <property type="evidence" value="ECO:0007669"/>
    <property type="project" value="UniProtKB-KW"/>
</dbReference>
<dbReference type="PRINTS" id="PR01042">
    <property type="entry name" value="TRNASYNTHASP"/>
</dbReference>
<evidence type="ECO:0000313" key="10">
    <source>
        <dbReference type="Proteomes" id="UP000664132"/>
    </source>
</evidence>
<gene>
    <name evidence="9" type="ORF">IFR04_009713</name>
</gene>
<evidence type="ECO:0000313" key="9">
    <source>
        <dbReference type="EMBL" id="KAG4417144.1"/>
    </source>
</evidence>
<evidence type="ECO:0000256" key="4">
    <source>
        <dbReference type="ARBA" id="ARBA00022840"/>
    </source>
</evidence>
<protein>
    <recommendedName>
        <fullName evidence="8">Aminoacyl-transfer RNA synthetases class-II family profile domain-containing protein</fullName>
    </recommendedName>
</protein>
<dbReference type="Gene3D" id="3.30.1360.30">
    <property type="entry name" value="GAD-like domain"/>
    <property type="match status" value="1"/>
</dbReference>
<evidence type="ECO:0000256" key="3">
    <source>
        <dbReference type="ARBA" id="ARBA00022741"/>
    </source>
</evidence>
<dbReference type="GO" id="GO:0004815">
    <property type="term" value="F:aspartate-tRNA ligase activity"/>
    <property type="evidence" value="ECO:0007669"/>
    <property type="project" value="TreeGrafter"/>
</dbReference>
<dbReference type="InterPro" id="IPR006195">
    <property type="entry name" value="aa-tRNA-synth_II"/>
</dbReference>
<evidence type="ECO:0000259" key="8">
    <source>
        <dbReference type="PROSITE" id="PS50862"/>
    </source>
</evidence>
<dbReference type="PROSITE" id="PS50862">
    <property type="entry name" value="AA_TRNA_LIGASE_II"/>
    <property type="match status" value="1"/>
</dbReference>
<dbReference type="PANTHER" id="PTHR22594">
    <property type="entry name" value="ASPARTYL/LYSYL-TRNA SYNTHETASE"/>
    <property type="match status" value="1"/>
</dbReference>
<name>A0A8H7TC37_9HELO</name>
<keyword evidence="5" id="KW-0648">Protein biosynthesis</keyword>
<proteinExistence type="inferred from homology"/>
<evidence type="ECO:0000256" key="7">
    <source>
        <dbReference type="SAM" id="MobiDB-lite"/>
    </source>
</evidence>
<feature type="compositionally biased region" description="Basic and acidic residues" evidence="7">
    <location>
        <begin position="729"/>
        <end position="739"/>
    </location>
</feature>
<feature type="region of interest" description="Disordered" evidence="7">
    <location>
        <begin position="571"/>
        <end position="590"/>
    </location>
</feature>
<dbReference type="HAMAP" id="MF_00044">
    <property type="entry name" value="Asp_tRNA_synth_type1"/>
    <property type="match status" value="1"/>
</dbReference>
<dbReference type="OrthoDB" id="439710at2759"/>
<keyword evidence="3" id="KW-0547">Nucleotide-binding</keyword>
<sequence>MNSLLCPARHVRSLNPRWTLQSTVSSRCGALSAPTWPRRRCFHQSEIRLAEQAELAVKSGEPNIAEQSFWKEYRQTLNIERPNFPWSKNATIDASHIGATKYTAVGYLTSVTTLSETLAFGRIWSGAESESESTILQIICRDPEQCAQLKGIRLHSPVSVTGTLGLKHVSKKNKEESRPTPDSYSRHQVELIPTKIDCLNTIADTHLTSEHVYPPSSRHLQIRFDTNLKRRLKFRSAIAALIRRKGLPGFQEIETPILFKSTPEGAREFLVPTRRGGYAYALPQSPQQYKQILMASGVNKYFQFAKCFRDEDLRADRQPEFTQIDMEMAFAGGNNVMYVVERLIKHVYAFCADWPSSHLDSRGTVVNAPLPTEPFLQMPYQHAMSRHGSDKPDIRINALIFQIDDAVPAQLRGMLTSIPNPIVEAFKLRLDAPPKNVQRFIRTFMDSPEAEPFRSNPDGAPGLCVFDSMQPLEGLQTFGFEGADKLKAIWKDQPRPSYQDDATFESNQKFDDGDLIIMQARERLPLSGGSTALGRLRLAIYKAAIAEGLIEPDPTHRYLWVVDFPMFSPDNDSDPGQGGTAGFSATHHPFTAPKTPKDVDMLLTNPLEAKADHYDLVVNGVELGGGSRRIHNAEMQRFIMRDILKMKPERINDFSHLLKALESGCPPHAGFAIGFDRFIAVLTGCESVRDVIAFPKSSKGEDMMVKSPSRITDVELARYHLALADAVSREDPVTEEAEHTLTGGPSIEKNPVAEEKDDGDSAIDILFPKQ</sequence>
<dbReference type="EMBL" id="JAFJYH010000163">
    <property type="protein sequence ID" value="KAG4417144.1"/>
    <property type="molecule type" value="Genomic_DNA"/>
</dbReference>
<feature type="domain" description="Aminoacyl-transfer RNA synthetases class-II family profile" evidence="8">
    <location>
        <begin position="233"/>
        <end position="708"/>
    </location>
</feature>
<evidence type="ECO:0000256" key="6">
    <source>
        <dbReference type="ARBA" id="ARBA00023146"/>
    </source>
</evidence>
<dbReference type="GO" id="GO:0006422">
    <property type="term" value="P:aspartyl-tRNA aminoacylation"/>
    <property type="evidence" value="ECO:0007669"/>
    <property type="project" value="TreeGrafter"/>
</dbReference>
<dbReference type="InterPro" id="IPR004115">
    <property type="entry name" value="GAD-like_sf"/>
</dbReference>
<dbReference type="SUPFAM" id="SSF55681">
    <property type="entry name" value="Class II aaRS and biotin synthetases"/>
    <property type="match status" value="1"/>
</dbReference>
<reference evidence="9" key="1">
    <citation type="submission" date="2021-02" db="EMBL/GenBank/DDBJ databases">
        <title>Genome sequence Cadophora malorum strain M34.</title>
        <authorList>
            <person name="Stefanovic E."/>
            <person name="Vu D."/>
            <person name="Scully C."/>
            <person name="Dijksterhuis J."/>
            <person name="Roader J."/>
            <person name="Houbraken J."/>
        </authorList>
    </citation>
    <scope>NUCLEOTIDE SEQUENCE</scope>
    <source>
        <strain evidence="9">M34</strain>
    </source>
</reference>
<dbReference type="PANTHER" id="PTHR22594:SF5">
    <property type="entry name" value="ASPARTATE--TRNA LIGASE, MITOCHONDRIAL"/>
    <property type="match status" value="1"/>
</dbReference>
<dbReference type="InterPro" id="IPR002312">
    <property type="entry name" value="Asp/Asn-tRNA-synth_IIb"/>
</dbReference>
<organism evidence="9 10">
    <name type="scientific">Cadophora malorum</name>
    <dbReference type="NCBI Taxonomy" id="108018"/>
    <lineage>
        <taxon>Eukaryota</taxon>
        <taxon>Fungi</taxon>
        <taxon>Dikarya</taxon>
        <taxon>Ascomycota</taxon>
        <taxon>Pezizomycotina</taxon>
        <taxon>Leotiomycetes</taxon>
        <taxon>Helotiales</taxon>
        <taxon>Ploettnerulaceae</taxon>
        <taxon>Cadophora</taxon>
    </lineage>
</organism>
<dbReference type="Gene3D" id="3.30.930.10">
    <property type="entry name" value="Bira Bifunctional Protein, Domain 2"/>
    <property type="match status" value="1"/>
</dbReference>
<dbReference type="InterPro" id="IPR045864">
    <property type="entry name" value="aa-tRNA-synth_II/BPL/LPL"/>
</dbReference>
<dbReference type="Pfam" id="PF00152">
    <property type="entry name" value="tRNA-synt_2"/>
    <property type="match status" value="1"/>
</dbReference>
<accession>A0A8H7TC37</accession>
<dbReference type="InterPro" id="IPR004364">
    <property type="entry name" value="Aa-tRNA-synt_II"/>
</dbReference>
<evidence type="ECO:0000256" key="1">
    <source>
        <dbReference type="ARBA" id="ARBA00006303"/>
    </source>
</evidence>
<comment type="caution">
    <text evidence="9">The sequence shown here is derived from an EMBL/GenBank/DDBJ whole genome shotgun (WGS) entry which is preliminary data.</text>
</comment>
<dbReference type="InterPro" id="IPR004524">
    <property type="entry name" value="Asp-tRNA-ligase_1"/>
</dbReference>
<keyword evidence="4" id="KW-0067">ATP-binding</keyword>
<dbReference type="GO" id="GO:0005739">
    <property type="term" value="C:mitochondrion"/>
    <property type="evidence" value="ECO:0007669"/>
    <property type="project" value="TreeGrafter"/>
</dbReference>
<evidence type="ECO:0000256" key="2">
    <source>
        <dbReference type="ARBA" id="ARBA00022598"/>
    </source>
</evidence>
<comment type="similarity">
    <text evidence="1">Belongs to the class-II aminoacyl-tRNA synthetase family. Type 1 subfamily.</text>
</comment>
<dbReference type="Proteomes" id="UP000664132">
    <property type="component" value="Unassembled WGS sequence"/>
</dbReference>
<evidence type="ECO:0000256" key="5">
    <source>
        <dbReference type="ARBA" id="ARBA00022917"/>
    </source>
</evidence>
<keyword evidence="10" id="KW-1185">Reference proteome</keyword>
<dbReference type="AlphaFoldDB" id="A0A8H7TC37"/>